<dbReference type="RefSeq" id="WP_155668848.1">
    <property type="nucleotide sequence ID" value="NZ_WOCA01000007.1"/>
</dbReference>
<evidence type="ECO:0000313" key="1">
    <source>
        <dbReference type="EMBL" id="MUK88875.1"/>
    </source>
</evidence>
<sequence length="146" mass="16983">MTPAISLWESYMVETLLAKGMSSSTLISYLQNEDSKALNDFDDTFDYAELIQASNKANATIIEAIQSDYRIKYVSKFGIKKLLDLKFSLQEGTNYRMEDAKFYDIPLNEDQLETLEKMFEPHWKFINKRQTESGYLVDLLHVTELE</sequence>
<keyword evidence="2" id="KW-1185">Reference proteome</keyword>
<gene>
    <name evidence="1" type="ORF">GMD78_10770</name>
</gene>
<dbReference type="Proteomes" id="UP000469125">
    <property type="component" value="Unassembled WGS sequence"/>
</dbReference>
<organism evidence="1 2">
    <name type="scientific">Ornithinibacillus caprae</name>
    <dbReference type="NCBI Taxonomy" id="2678566"/>
    <lineage>
        <taxon>Bacteria</taxon>
        <taxon>Bacillati</taxon>
        <taxon>Bacillota</taxon>
        <taxon>Bacilli</taxon>
        <taxon>Bacillales</taxon>
        <taxon>Bacillaceae</taxon>
        <taxon>Ornithinibacillus</taxon>
    </lineage>
</organism>
<accession>A0A6N8FHF4</accession>
<name>A0A6N8FHF4_9BACI</name>
<protein>
    <submittedName>
        <fullName evidence="1">Uncharacterized protein</fullName>
    </submittedName>
</protein>
<dbReference type="AlphaFoldDB" id="A0A6N8FHF4"/>
<proteinExistence type="predicted"/>
<comment type="caution">
    <text evidence="1">The sequence shown here is derived from an EMBL/GenBank/DDBJ whole genome shotgun (WGS) entry which is preliminary data.</text>
</comment>
<dbReference type="EMBL" id="WOCA01000007">
    <property type="protein sequence ID" value="MUK88875.1"/>
    <property type="molecule type" value="Genomic_DNA"/>
</dbReference>
<evidence type="ECO:0000313" key="2">
    <source>
        <dbReference type="Proteomes" id="UP000469125"/>
    </source>
</evidence>
<reference evidence="1 2" key="1">
    <citation type="submission" date="2019-11" db="EMBL/GenBank/DDBJ databases">
        <authorList>
            <person name="Li X."/>
        </authorList>
    </citation>
    <scope>NUCLEOTIDE SEQUENCE [LARGE SCALE GENOMIC DNA]</scope>
    <source>
        <strain evidence="1 2">L9</strain>
    </source>
</reference>